<keyword evidence="2" id="KW-1185">Reference proteome</keyword>
<dbReference type="EMBL" id="JAMRYU010000008">
    <property type="protein sequence ID" value="MDC4240300.1"/>
    <property type="molecule type" value="Genomic_DNA"/>
</dbReference>
<comment type="caution">
    <text evidence="1">The sequence shown here is derived from an EMBL/GenBank/DDBJ whole genome shotgun (WGS) entry which is preliminary data.</text>
</comment>
<evidence type="ECO:0000313" key="2">
    <source>
        <dbReference type="Proteomes" id="UP001141183"/>
    </source>
</evidence>
<gene>
    <name evidence="1" type="ORF">NE398_08985</name>
</gene>
<dbReference type="RefSeq" id="WP_176494821.1">
    <property type="nucleotide sequence ID" value="NZ_JAHLZG010000002.1"/>
</dbReference>
<name>A0A9X3XJ33_9CLOT</name>
<protein>
    <submittedName>
        <fullName evidence="1">Uncharacterized protein</fullName>
    </submittedName>
</protein>
<dbReference type="AlphaFoldDB" id="A0A9X3XJ33"/>
<organism evidence="1 2">
    <name type="scientific">Clostridium tertium</name>
    <dbReference type="NCBI Taxonomy" id="1559"/>
    <lineage>
        <taxon>Bacteria</taxon>
        <taxon>Bacillati</taxon>
        <taxon>Bacillota</taxon>
        <taxon>Clostridia</taxon>
        <taxon>Eubacteriales</taxon>
        <taxon>Clostridiaceae</taxon>
        <taxon>Clostridium</taxon>
    </lineage>
</organism>
<dbReference type="Proteomes" id="UP001141183">
    <property type="component" value="Unassembled WGS sequence"/>
</dbReference>
<proteinExistence type="predicted"/>
<sequence>MLGTDFERLNIVATYNILYNASLMVKEGVGYALCLNKIINTTGNSNL</sequence>
<evidence type="ECO:0000313" key="1">
    <source>
        <dbReference type="EMBL" id="MDC4240300.1"/>
    </source>
</evidence>
<accession>A0A9X3XJ33</accession>
<reference evidence="1" key="1">
    <citation type="submission" date="2022-05" db="EMBL/GenBank/DDBJ databases">
        <title>Draft genome sequence of Clostridium tertium strain CP3 isolated from Peru.</title>
        <authorList>
            <person name="Hurtado R."/>
            <person name="Lima L."/>
            <person name="Sousa T."/>
            <person name="Jaiswal A.K."/>
            <person name="Tiwari S."/>
            <person name="Maturrano L."/>
            <person name="Brenig B."/>
            <person name="Azevedo V."/>
        </authorList>
    </citation>
    <scope>NUCLEOTIDE SEQUENCE</scope>
    <source>
        <strain evidence="1">CP3</strain>
    </source>
</reference>